<dbReference type="Proteomes" id="UP000033684">
    <property type="component" value="Unassembled WGS sequence"/>
</dbReference>
<sequence>MKTYRLALILIGLLTLSAHAADKKAIEININGVGPAVDEAAFKTVKQVIGNAVANGVIDQFTVYGYGDEGGFSACAQASSRSKGFASLVKQLRTIQANPATTAYVLNPVAACASASNTVCTEEAKLCPDGSSVSRVPPSCEFAPCPNP</sequence>
<name>A0A0F3IN53_9GAMM</name>
<reference evidence="2 3" key="2">
    <citation type="journal article" date="2016" name="Microb. Ecol.">
        <title>Genome Characteristics of a Novel Type I Methanotroph (Sn10-6) Isolated from a Flooded Indian Rice Field.</title>
        <authorList>
            <person name="Rahalkar M.C."/>
            <person name="Pandit P.S."/>
            <person name="Dhakephalkar P.K."/>
            <person name="Pore S."/>
            <person name="Arora P."/>
            <person name="Kapse N."/>
        </authorList>
    </citation>
    <scope>NUCLEOTIDE SEQUENCE [LARGE SCALE GENOMIC DNA]</scope>
    <source>
        <strain evidence="2 3">Sn10-6</strain>
    </source>
</reference>
<evidence type="ECO:0008006" key="4">
    <source>
        <dbReference type="Google" id="ProtNLM"/>
    </source>
</evidence>
<organism evidence="2 3">
    <name type="scientific">Methylocucumis oryzae</name>
    <dbReference type="NCBI Taxonomy" id="1632867"/>
    <lineage>
        <taxon>Bacteria</taxon>
        <taxon>Pseudomonadati</taxon>
        <taxon>Pseudomonadota</taxon>
        <taxon>Gammaproteobacteria</taxon>
        <taxon>Methylococcales</taxon>
        <taxon>Methylococcaceae</taxon>
        <taxon>Methylocucumis</taxon>
    </lineage>
</organism>
<reference evidence="3" key="1">
    <citation type="submission" date="2015-03" db="EMBL/GenBank/DDBJ databases">
        <title>Draft genome sequence of a novel methanotroph (Sn10-6) isolated from flooded ricefield rhizosphere in India.</title>
        <authorList>
            <person name="Pandit P.S."/>
            <person name="Pore S.D."/>
            <person name="Arora P."/>
            <person name="Kapse N.G."/>
            <person name="Dhakephalkar P.K."/>
            <person name="Rahalkar M.C."/>
        </authorList>
    </citation>
    <scope>NUCLEOTIDE SEQUENCE [LARGE SCALE GENOMIC DNA]</scope>
    <source>
        <strain evidence="3">Sn10-6</strain>
    </source>
</reference>
<dbReference type="EMBL" id="LAJX01000070">
    <property type="protein sequence ID" value="KJV06989.1"/>
    <property type="molecule type" value="Genomic_DNA"/>
</dbReference>
<keyword evidence="1" id="KW-0732">Signal</keyword>
<feature type="signal peptide" evidence="1">
    <location>
        <begin position="1"/>
        <end position="20"/>
    </location>
</feature>
<evidence type="ECO:0000313" key="3">
    <source>
        <dbReference type="Proteomes" id="UP000033684"/>
    </source>
</evidence>
<proteinExistence type="predicted"/>
<protein>
    <recommendedName>
        <fullName evidence="4">OmpA-like domain-containing protein</fullName>
    </recommendedName>
</protein>
<dbReference type="AlphaFoldDB" id="A0A0F3IN53"/>
<evidence type="ECO:0000256" key="1">
    <source>
        <dbReference type="SAM" id="SignalP"/>
    </source>
</evidence>
<dbReference type="RefSeq" id="WP_045778789.1">
    <property type="nucleotide sequence ID" value="NZ_LAJX01000070.1"/>
</dbReference>
<gene>
    <name evidence="2" type="ORF">VZ94_07745</name>
</gene>
<dbReference type="OrthoDB" id="5570235at2"/>
<feature type="chain" id="PRO_5002462276" description="OmpA-like domain-containing protein" evidence="1">
    <location>
        <begin position="21"/>
        <end position="148"/>
    </location>
</feature>
<evidence type="ECO:0000313" key="2">
    <source>
        <dbReference type="EMBL" id="KJV06989.1"/>
    </source>
</evidence>
<accession>A0A0F3IN53</accession>
<keyword evidence="3" id="KW-1185">Reference proteome</keyword>
<comment type="caution">
    <text evidence="2">The sequence shown here is derived from an EMBL/GenBank/DDBJ whole genome shotgun (WGS) entry which is preliminary data.</text>
</comment>